<evidence type="ECO:0000313" key="3">
    <source>
        <dbReference type="Proteomes" id="UP000019150"/>
    </source>
</evidence>
<dbReference type="AlphaFoldDB" id="W5T6V4"/>
<proteinExistence type="predicted"/>
<dbReference type="OrthoDB" id="3870305at2"/>
<feature type="transmembrane region" description="Helical" evidence="1">
    <location>
        <begin position="51"/>
        <end position="71"/>
    </location>
</feature>
<keyword evidence="1" id="KW-1133">Transmembrane helix</keyword>
<dbReference type="eggNOG" id="COG1233">
    <property type="taxonomic scope" value="Bacteria"/>
</dbReference>
<keyword evidence="1" id="KW-0472">Membrane</keyword>
<dbReference type="PATRIC" id="fig|1415166.3.peg.237"/>
<dbReference type="KEGG" id="nno:NONO_c02450"/>
<evidence type="ECO:0000313" key="2">
    <source>
        <dbReference type="EMBL" id="AHH15060.1"/>
    </source>
</evidence>
<accession>W5T6V4</accession>
<feature type="transmembrane region" description="Helical" evidence="1">
    <location>
        <begin position="152"/>
        <end position="173"/>
    </location>
</feature>
<keyword evidence="1" id="KW-0812">Transmembrane</keyword>
<dbReference type="EMBL" id="CP006850">
    <property type="protein sequence ID" value="AHH15060.1"/>
    <property type="molecule type" value="Genomic_DNA"/>
</dbReference>
<feature type="transmembrane region" description="Helical" evidence="1">
    <location>
        <begin position="120"/>
        <end position="146"/>
    </location>
</feature>
<organism evidence="2 3">
    <name type="scientific">Nocardia nova SH22a</name>
    <dbReference type="NCBI Taxonomy" id="1415166"/>
    <lineage>
        <taxon>Bacteria</taxon>
        <taxon>Bacillati</taxon>
        <taxon>Actinomycetota</taxon>
        <taxon>Actinomycetes</taxon>
        <taxon>Mycobacteriales</taxon>
        <taxon>Nocardiaceae</taxon>
        <taxon>Nocardia</taxon>
    </lineage>
</organism>
<dbReference type="Proteomes" id="UP000019150">
    <property type="component" value="Chromosome"/>
</dbReference>
<gene>
    <name evidence="2" type="ORF">NONO_c02450</name>
</gene>
<dbReference type="HOGENOM" id="CLU_092420_1_0_11"/>
<name>W5T6V4_9NOCA</name>
<dbReference type="STRING" id="1415166.NONO_c02450"/>
<evidence type="ECO:0000256" key="1">
    <source>
        <dbReference type="SAM" id="Phobius"/>
    </source>
</evidence>
<protein>
    <submittedName>
        <fullName evidence="2">Uncharacterized protein</fullName>
    </submittedName>
</protein>
<keyword evidence="3" id="KW-1185">Reference proteome</keyword>
<dbReference type="RefSeq" id="WP_025346599.1">
    <property type="nucleotide sequence ID" value="NZ_CP006850.1"/>
</dbReference>
<sequence length="194" mass="20726">MLKYYARSFLPWIVLAVGSGVDNRVGALGGLLTSVVLLAADRRAGRRAEEIILDLSTAGFMAVFSAVAVALPDSRLLDYGAALAMVWLAVTAWTSLALRRPFTLGIARRSVSAEIARLPAFVRINVVITTVWAVCFTCEAAALAYVQSHAPHNVAALVACKVGLVSAAAIFTARYPEYARRRAVAAASRMEEMA</sequence>
<feature type="transmembrane region" description="Helical" evidence="1">
    <location>
        <begin position="77"/>
        <end position="99"/>
    </location>
</feature>
<reference evidence="2 3" key="1">
    <citation type="journal article" date="2014" name="Appl. Environ. Microbiol.">
        <title>Insights into the Microbial Degradation of Rubber and Gutta-Percha by Analysis of the Complete Genome of Nocardia nova SH22a.</title>
        <authorList>
            <person name="Luo Q."/>
            <person name="Hiessl S."/>
            <person name="Poehlein A."/>
            <person name="Daniel R."/>
            <person name="Steinbuchel A."/>
        </authorList>
    </citation>
    <scope>NUCLEOTIDE SEQUENCE [LARGE SCALE GENOMIC DNA]</scope>
    <source>
        <strain evidence="2">SH22a</strain>
    </source>
</reference>